<reference evidence="6" key="1">
    <citation type="journal article" date="2022" name="G3 (Bethesda)">
        <title>High quality genome of the basidiomycete yeast Dioszegia hungarica PDD-24b-2 isolated from cloud water.</title>
        <authorList>
            <person name="Jarrige D."/>
            <person name="Haridas S."/>
            <person name="Bleykasten-Grosshans C."/>
            <person name="Joly M."/>
            <person name="Nadalig T."/>
            <person name="Sancelme M."/>
            <person name="Vuilleumier S."/>
            <person name="Grigoriev I.V."/>
            <person name="Amato P."/>
            <person name="Bringel F."/>
        </authorList>
    </citation>
    <scope>NUCLEOTIDE SEQUENCE</scope>
    <source>
        <strain evidence="6">PDD-24b-2</strain>
    </source>
</reference>
<dbReference type="Proteomes" id="UP001164286">
    <property type="component" value="Unassembled WGS sequence"/>
</dbReference>
<keyword evidence="1 3" id="KW-0238">DNA-binding</keyword>
<gene>
    <name evidence="6" type="ORF">MKK02DRAFT_43560</name>
</gene>
<organism evidence="6 7">
    <name type="scientific">Dioszegia hungarica</name>
    <dbReference type="NCBI Taxonomy" id="4972"/>
    <lineage>
        <taxon>Eukaryota</taxon>
        <taxon>Fungi</taxon>
        <taxon>Dikarya</taxon>
        <taxon>Basidiomycota</taxon>
        <taxon>Agaricomycotina</taxon>
        <taxon>Tremellomycetes</taxon>
        <taxon>Tremellales</taxon>
        <taxon>Bulleribasidiaceae</taxon>
        <taxon>Dioszegia</taxon>
    </lineage>
</organism>
<dbReference type="SMART" id="SM00398">
    <property type="entry name" value="HMG"/>
    <property type="match status" value="1"/>
</dbReference>
<evidence type="ECO:0000313" key="6">
    <source>
        <dbReference type="EMBL" id="KAI9637634.1"/>
    </source>
</evidence>
<evidence type="ECO:0000256" key="3">
    <source>
        <dbReference type="PROSITE-ProRule" id="PRU00267"/>
    </source>
</evidence>
<feature type="compositionally biased region" description="Polar residues" evidence="4">
    <location>
        <begin position="1"/>
        <end position="12"/>
    </location>
</feature>
<feature type="compositionally biased region" description="Low complexity" evidence="4">
    <location>
        <begin position="375"/>
        <end position="401"/>
    </location>
</feature>
<dbReference type="InterPro" id="IPR009071">
    <property type="entry name" value="HMG_box_dom"/>
</dbReference>
<feature type="compositionally biased region" description="Basic residues" evidence="4">
    <location>
        <begin position="202"/>
        <end position="223"/>
    </location>
</feature>
<feature type="region of interest" description="Disordered" evidence="4">
    <location>
        <begin position="375"/>
        <end position="414"/>
    </location>
</feature>
<dbReference type="Gene3D" id="1.10.30.10">
    <property type="entry name" value="High mobility group box domain"/>
    <property type="match status" value="1"/>
</dbReference>
<dbReference type="PROSITE" id="PS50118">
    <property type="entry name" value="HMG_BOX_2"/>
    <property type="match status" value="1"/>
</dbReference>
<dbReference type="EMBL" id="JAKWFO010000004">
    <property type="protein sequence ID" value="KAI9637634.1"/>
    <property type="molecule type" value="Genomic_DNA"/>
</dbReference>
<dbReference type="GO" id="GO:0005634">
    <property type="term" value="C:nucleus"/>
    <property type="evidence" value="ECO:0007669"/>
    <property type="project" value="UniProtKB-UniRule"/>
</dbReference>
<protein>
    <recommendedName>
        <fullName evidence="5">HMG box domain-containing protein</fullName>
    </recommendedName>
</protein>
<feature type="compositionally biased region" description="Polar residues" evidence="4">
    <location>
        <begin position="29"/>
        <end position="43"/>
    </location>
</feature>
<feature type="region of interest" description="Disordered" evidence="4">
    <location>
        <begin position="557"/>
        <end position="579"/>
    </location>
</feature>
<dbReference type="InterPro" id="IPR036910">
    <property type="entry name" value="HMG_box_dom_sf"/>
</dbReference>
<evidence type="ECO:0000313" key="7">
    <source>
        <dbReference type="Proteomes" id="UP001164286"/>
    </source>
</evidence>
<feature type="compositionally biased region" description="Low complexity" evidence="4">
    <location>
        <begin position="84"/>
        <end position="94"/>
    </location>
</feature>
<comment type="caution">
    <text evidence="6">The sequence shown here is derived from an EMBL/GenBank/DDBJ whole genome shotgun (WGS) entry which is preliminary data.</text>
</comment>
<feature type="region of interest" description="Disordered" evidence="4">
    <location>
        <begin position="1"/>
        <end position="52"/>
    </location>
</feature>
<proteinExistence type="predicted"/>
<sequence length="621" mass="66550">MNTWSNDLLGNASQSQQNSFFQVVPPTPSKSTQQTMRHTSTYQPAHAPTQPMVDPRAAARPICTPHLHPAPSFASWRTHRSSVSSVSSNASGGSINDAWSTVGGGSIHGESDTSASDSDGLGATLGRMGFGGSTGLGVGVGAGLGAGRISSRRIAGKATALSIDPNLIRPKHAGGSGAAGSSTARPSKASGDGDEEMPTAKPTKKAARGKASPKPKKVSHARKLNADHIPRPRNAFILFRKHVVDAKLIPASVEIRHQNVSVIVAKMWADAPLEQKERFNELAKVEKEEHLIKYPGYRYQPVYRRTNVIRRRVRKDEAEEEKCKNVAALLLQGTSGEKLEEEIKEKMQQPTGKGSKPRKVAAANELSKGAIRALRAQARQQAAENSDSPSRSQSVSSRAGSAETESNAHDFSSRRGSIASDLAIGLDGKYNPSQFGFQPSQLAQDGYQFGMAPGGIDMGGLPAYGVGGPLQGWAPPVQQQTWAYPDQGHGGMMQMSDFAYQQPAQMDPFFNYDQALPFSPTAHQFNQPFAAPAPNGAPPHQHQQYPSGAMYHPSAYGEPQPHQRHLRHGQVQNGGPTLPTYPQSAKWDASFQPGGEGLPFDESLLGDFGAALLQAEEMRGW</sequence>
<evidence type="ECO:0000256" key="2">
    <source>
        <dbReference type="ARBA" id="ARBA00023242"/>
    </source>
</evidence>
<dbReference type="PANTHER" id="PTHR45789">
    <property type="entry name" value="FI18025P1"/>
    <property type="match status" value="1"/>
</dbReference>
<dbReference type="GeneID" id="77731698"/>
<evidence type="ECO:0000259" key="5">
    <source>
        <dbReference type="PROSITE" id="PS50118"/>
    </source>
</evidence>
<dbReference type="SUPFAM" id="SSF47095">
    <property type="entry name" value="HMG-box"/>
    <property type="match status" value="1"/>
</dbReference>
<dbReference type="Pfam" id="PF00505">
    <property type="entry name" value="HMG_box"/>
    <property type="match status" value="1"/>
</dbReference>
<dbReference type="RefSeq" id="XP_052947411.1">
    <property type="nucleotide sequence ID" value="XM_053092493.1"/>
</dbReference>
<name>A0AA38LX84_9TREE</name>
<evidence type="ECO:0000256" key="4">
    <source>
        <dbReference type="SAM" id="MobiDB-lite"/>
    </source>
</evidence>
<feature type="DNA-binding region" description="HMG box" evidence="3">
    <location>
        <begin position="229"/>
        <end position="298"/>
    </location>
</feature>
<dbReference type="GO" id="GO:0000981">
    <property type="term" value="F:DNA-binding transcription factor activity, RNA polymerase II-specific"/>
    <property type="evidence" value="ECO:0007669"/>
    <property type="project" value="TreeGrafter"/>
</dbReference>
<dbReference type="GO" id="GO:0000978">
    <property type="term" value="F:RNA polymerase II cis-regulatory region sequence-specific DNA binding"/>
    <property type="evidence" value="ECO:0007669"/>
    <property type="project" value="TreeGrafter"/>
</dbReference>
<dbReference type="PANTHER" id="PTHR45789:SF2">
    <property type="entry name" value="FI18025P1"/>
    <property type="match status" value="1"/>
</dbReference>
<feature type="region of interest" description="Disordered" evidence="4">
    <location>
        <begin position="342"/>
        <end position="363"/>
    </location>
</feature>
<feature type="region of interest" description="Disordered" evidence="4">
    <location>
        <begin position="167"/>
        <end position="223"/>
    </location>
</feature>
<feature type="compositionally biased region" description="Low complexity" evidence="4">
    <location>
        <begin position="13"/>
        <end position="22"/>
    </location>
</feature>
<feature type="compositionally biased region" description="Polar residues" evidence="4">
    <location>
        <begin position="570"/>
        <end position="579"/>
    </location>
</feature>
<dbReference type="InterPro" id="IPR051356">
    <property type="entry name" value="SOX/SOX-like_TF"/>
</dbReference>
<dbReference type="CDD" id="cd01389">
    <property type="entry name" value="HMG-box_ROX1-like"/>
    <property type="match status" value="1"/>
</dbReference>
<evidence type="ECO:0000256" key="1">
    <source>
        <dbReference type="ARBA" id="ARBA00023125"/>
    </source>
</evidence>
<dbReference type="AlphaFoldDB" id="A0AA38LX84"/>
<feature type="domain" description="HMG box" evidence="5">
    <location>
        <begin position="229"/>
        <end position="298"/>
    </location>
</feature>
<accession>A0AA38LX84</accession>
<keyword evidence="7" id="KW-1185">Reference proteome</keyword>
<feature type="region of interest" description="Disordered" evidence="4">
    <location>
        <begin position="84"/>
        <end position="120"/>
    </location>
</feature>
<keyword evidence="2 3" id="KW-0539">Nucleus</keyword>